<reference evidence="2" key="1">
    <citation type="journal article" date="2023" name="G3 (Bethesda)">
        <title>Whole genome assembly and annotation of the endangered Caribbean coral Acropora cervicornis.</title>
        <authorList>
            <person name="Selwyn J.D."/>
            <person name="Vollmer S.V."/>
        </authorList>
    </citation>
    <scope>NUCLEOTIDE SEQUENCE</scope>
    <source>
        <strain evidence="2">K2</strain>
    </source>
</reference>
<dbReference type="AlphaFoldDB" id="A0AAD9Q7P2"/>
<dbReference type="Proteomes" id="UP001249851">
    <property type="component" value="Unassembled WGS sequence"/>
</dbReference>
<feature type="domain" description="Integrase core" evidence="1">
    <location>
        <begin position="21"/>
        <end position="110"/>
    </location>
</feature>
<dbReference type="PANTHER" id="PTHR46177:SF1">
    <property type="entry name" value="INTEGRASE CATALYTIC DOMAIN-CONTAINING PROTEIN"/>
    <property type="match status" value="1"/>
</dbReference>
<dbReference type="Pfam" id="PF24764">
    <property type="entry name" value="rva_4"/>
    <property type="match status" value="1"/>
</dbReference>
<evidence type="ECO:0000313" key="2">
    <source>
        <dbReference type="EMBL" id="KAK2556268.1"/>
    </source>
</evidence>
<keyword evidence="3" id="KW-1185">Reference proteome</keyword>
<name>A0AAD9Q7P2_ACRCE</name>
<evidence type="ECO:0000313" key="3">
    <source>
        <dbReference type="Proteomes" id="UP001249851"/>
    </source>
</evidence>
<dbReference type="InterPro" id="IPR058913">
    <property type="entry name" value="Integrase_dom_put"/>
</dbReference>
<organism evidence="2 3">
    <name type="scientific">Acropora cervicornis</name>
    <name type="common">Staghorn coral</name>
    <dbReference type="NCBI Taxonomy" id="6130"/>
    <lineage>
        <taxon>Eukaryota</taxon>
        <taxon>Metazoa</taxon>
        <taxon>Cnidaria</taxon>
        <taxon>Anthozoa</taxon>
        <taxon>Hexacorallia</taxon>
        <taxon>Scleractinia</taxon>
        <taxon>Astrocoeniina</taxon>
        <taxon>Acroporidae</taxon>
        <taxon>Acropora</taxon>
    </lineage>
</organism>
<gene>
    <name evidence="2" type="ORF">P5673_021897</name>
</gene>
<comment type="caution">
    <text evidence="2">The sequence shown here is derived from an EMBL/GenBank/DDBJ whole genome shotgun (WGS) entry which is preliminary data.</text>
</comment>
<dbReference type="EMBL" id="JARQWQ010000057">
    <property type="protein sequence ID" value="KAK2556268.1"/>
    <property type="molecule type" value="Genomic_DNA"/>
</dbReference>
<protein>
    <recommendedName>
        <fullName evidence="1">Integrase core domain-containing protein</fullName>
    </recommendedName>
</protein>
<accession>A0AAD9Q7P2</accession>
<dbReference type="PANTHER" id="PTHR46177">
    <property type="entry name" value="INTEGRASE CATALYTIC DOMAIN-CONTAINING PROTEIN"/>
    <property type="match status" value="1"/>
</dbReference>
<evidence type="ECO:0000259" key="1">
    <source>
        <dbReference type="Pfam" id="PF24764"/>
    </source>
</evidence>
<reference evidence="2" key="2">
    <citation type="journal article" date="2023" name="Science">
        <title>Genomic signatures of disease resistance in endangered staghorn corals.</title>
        <authorList>
            <person name="Vollmer S.V."/>
            <person name="Selwyn J.D."/>
            <person name="Despard B.A."/>
            <person name="Roesel C.L."/>
        </authorList>
    </citation>
    <scope>NUCLEOTIDE SEQUENCE</scope>
    <source>
        <strain evidence="2">K2</strain>
    </source>
</reference>
<proteinExistence type="predicted"/>
<sequence>MSKGFYNNLTWKAHVLRRRSYTNPGTNFAWHIDGYDKLKPYGFPIHGGVDSFSCRVMWLKICPLNNDPWYVASLFYDCVKSNRGCVRVLRTDCGTENVTMAAMQCYFRGNDILQVDLDHVRDHWNTHYLRKSHHDTVPGRPHELFYLPENSGFEDFRSPITEQQFDDMAVYCTTDEEENIFEEYFNYALESLNLHRPTN</sequence>